<gene>
    <name evidence="4" type="primary">gltI_1</name>
    <name evidence="4" type="ORF">SAMEA3710514_00650</name>
</gene>
<dbReference type="STRING" id="198214.SF0626"/>
<accession>A0A2Y4X7T9</accession>
<keyword evidence="3" id="KW-0732">Signal</keyword>
<evidence type="ECO:0000313" key="4">
    <source>
        <dbReference type="EMBL" id="SVH84236.1"/>
    </source>
</evidence>
<dbReference type="EMBL" id="UIPR01000007">
    <property type="protein sequence ID" value="SVH84236.1"/>
    <property type="molecule type" value="Genomic_DNA"/>
</dbReference>
<organism evidence="4 5">
    <name type="scientific">Shigella flexneri</name>
    <dbReference type="NCBI Taxonomy" id="623"/>
    <lineage>
        <taxon>Bacteria</taxon>
        <taxon>Pseudomonadati</taxon>
        <taxon>Pseudomonadota</taxon>
        <taxon>Gammaproteobacteria</taxon>
        <taxon>Enterobacterales</taxon>
        <taxon>Enterobacteriaceae</taxon>
        <taxon>Shigella</taxon>
    </lineage>
</organism>
<dbReference type="Gene3D" id="3.40.190.10">
    <property type="entry name" value="Periplasmic binding protein-like II"/>
    <property type="match status" value="1"/>
</dbReference>
<dbReference type="PANTHER" id="PTHR30085:SF2">
    <property type="entry name" value="GLUTAMATE_ASPARTATE IMPORT SOLUTE-BINDING PROTEIN"/>
    <property type="match status" value="1"/>
</dbReference>
<name>A0A2Y4X7T9_SHIFL</name>
<dbReference type="GO" id="GO:0006865">
    <property type="term" value="P:amino acid transport"/>
    <property type="evidence" value="ECO:0007669"/>
    <property type="project" value="TreeGrafter"/>
</dbReference>
<dbReference type="SUPFAM" id="SSF53850">
    <property type="entry name" value="Periplasmic binding protein-like II"/>
    <property type="match status" value="1"/>
</dbReference>
<dbReference type="InterPro" id="IPR051455">
    <property type="entry name" value="Bact_solute-bind_prot3"/>
</dbReference>
<evidence type="ECO:0000256" key="2">
    <source>
        <dbReference type="ARBA" id="ARBA00022448"/>
    </source>
</evidence>
<protein>
    <submittedName>
        <fullName evidence="4">Putative periplasmic binding transport protein</fullName>
    </submittedName>
</protein>
<proteinExistence type="inferred from homology"/>
<dbReference type="PANTHER" id="PTHR30085">
    <property type="entry name" value="AMINO ACID ABC TRANSPORTER PERMEASE"/>
    <property type="match status" value="1"/>
</dbReference>
<evidence type="ECO:0000313" key="5">
    <source>
        <dbReference type="Proteomes" id="UP000260191"/>
    </source>
</evidence>
<dbReference type="Proteomes" id="UP000260191">
    <property type="component" value="Unassembled WGS sequence"/>
</dbReference>
<dbReference type="GO" id="GO:0005576">
    <property type="term" value="C:extracellular region"/>
    <property type="evidence" value="ECO:0007669"/>
    <property type="project" value="TreeGrafter"/>
</dbReference>
<sequence length="137" mass="14741">MQLRKPATAILALALSAGLAQADDAAPAAGSTLDKIAKNGVIVVGHRESSVPFSYYDNQQKVVGYSQDYSNAIVEAVKKKLNKPDLQVKLIPITSQTVFHCCKTALSILNVVLPPTTSNAKNRRLSLTLFSWSVRAC</sequence>
<reference evidence="4 5" key="1">
    <citation type="submission" date="2018-06" db="EMBL/GenBank/DDBJ databases">
        <authorList>
            <consortium name="Pathogen Informatics"/>
            <person name="Doyle S."/>
        </authorList>
    </citation>
    <scope>NUCLEOTIDE SEQUENCE [LARGE SCALE GENOMIC DNA]</scope>
    <source>
        <strain evidence="4 5">4028STDY6275000</strain>
    </source>
</reference>
<evidence type="ECO:0000256" key="3">
    <source>
        <dbReference type="ARBA" id="ARBA00022729"/>
    </source>
</evidence>
<dbReference type="GO" id="GO:0030288">
    <property type="term" value="C:outer membrane-bounded periplasmic space"/>
    <property type="evidence" value="ECO:0007669"/>
    <property type="project" value="TreeGrafter"/>
</dbReference>
<keyword evidence="2" id="KW-0813">Transport</keyword>
<dbReference type="AlphaFoldDB" id="A0A2Y4X7T9"/>
<evidence type="ECO:0000256" key="1">
    <source>
        <dbReference type="ARBA" id="ARBA00010333"/>
    </source>
</evidence>
<comment type="similarity">
    <text evidence="1">Belongs to the bacterial solute-binding protein 3 family.</text>
</comment>